<dbReference type="EMBL" id="CP028324">
    <property type="protein sequence ID" value="AVR95461.1"/>
    <property type="molecule type" value="Genomic_DNA"/>
</dbReference>
<dbReference type="OrthoDB" id="7068965at2"/>
<reference evidence="2 3" key="1">
    <citation type="submission" date="2018-03" db="EMBL/GenBank/DDBJ databases">
        <title>Massilia armeniaca sp. nov., isolated from desert soil.</title>
        <authorList>
            <person name="Huang H."/>
            <person name="Ren M."/>
        </authorList>
    </citation>
    <scope>NUCLEOTIDE SEQUENCE [LARGE SCALE GENOMIC DNA]</scope>
    <source>
        <strain evidence="2 3">ZMN-3</strain>
    </source>
</reference>
<feature type="transmembrane region" description="Helical" evidence="1">
    <location>
        <begin position="54"/>
        <end position="75"/>
    </location>
</feature>
<keyword evidence="1" id="KW-0472">Membrane</keyword>
<feature type="transmembrane region" description="Helical" evidence="1">
    <location>
        <begin position="136"/>
        <end position="153"/>
    </location>
</feature>
<keyword evidence="3" id="KW-1185">Reference proteome</keyword>
<accession>A0A2R4C7A3</accession>
<dbReference type="Pfam" id="PF14329">
    <property type="entry name" value="DUF4386"/>
    <property type="match status" value="1"/>
</dbReference>
<feature type="transmembrane region" description="Helical" evidence="1">
    <location>
        <begin position="12"/>
        <end position="34"/>
    </location>
</feature>
<dbReference type="RefSeq" id="WP_107140812.1">
    <property type="nucleotide sequence ID" value="NZ_CP028324.1"/>
</dbReference>
<protein>
    <recommendedName>
        <fullName evidence="4">DUF4386 family protein</fullName>
    </recommendedName>
</protein>
<evidence type="ECO:0000313" key="2">
    <source>
        <dbReference type="EMBL" id="AVR95461.1"/>
    </source>
</evidence>
<proteinExistence type="predicted"/>
<feature type="transmembrane region" description="Helical" evidence="1">
    <location>
        <begin position="82"/>
        <end position="99"/>
    </location>
</feature>
<gene>
    <name evidence="2" type="ORF">C9I28_06795</name>
</gene>
<sequence>MNQERTAGQWLGMTMLGAMASAICGYFVLLAPVFEGAGFLAGAAAQAGRVRAGVLLVLLSALLPLVGGLGLWPALRRRGNRLALALLALAVACLAVTAVEQGLLLAMLSLSQAHAMAADPAMLQPVYVLAGNARHAVHYLALLLSGATSLTLYTSLFHARLLPRALPACGMAAAALHMGAVLLHLAGQPFYFPLVAPAALCQLGTGAWLLARGLRQGASLTRAHAA</sequence>
<organism evidence="2 3">
    <name type="scientific">Pseudoduganella armeniaca</name>
    <dbReference type="NCBI Taxonomy" id="2072590"/>
    <lineage>
        <taxon>Bacteria</taxon>
        <taxon>Pseudomonadati</taxon>
        <taxon>Pseudomonadota</taxon>
        <taxon>Betaproteobacteria</taxon>
        <taxon>Burkholderiales</taxon>
        <taxon>Oxalobacteraceae</taxon>
        <taxon>Telluria group</taxon>
        <taxon>Pseudoduganella</taxon>
    </lineage>
</organism>
<dbReference type="KEGG" id="masz:C9I28_06795"/>
<evidence type="ECO:0000256" key="1">
    <source>
        <dbReference type="SAM" id="Phobius"/>
    </source>
</evidence>
<feature type="transmembrane region" description="Helical" evidence="1">
    <location>
        <begin position="191"/>
        <end position="211"/>
    </location>
</feature>
<keyword evidence="1" id="KW-1133">Transmembrane helix</keyword>
<evidence type="ECO:0008006" key="4">
    <source>
        <dbReference type="Google" id="ProtNLM"/>
    </source>
</evidence>
<dbReference type="AlphaFoldDB" id="A0A2R4C7A3"/>
<dbReference type="InterPro" id="IPR025495">
    <property type="entry name" value="DUF4386"/>
</dbReference>
<dbReference type="Proteomes" id="UP000240505">
    <property type="component" value="Chromosome"/>
</dbReference>
<keyword evidence="1" id="KW-0812">Transmembrane</keyword>
<evidence type="ECO:0000313" key="3">
    <source>
        <dbReference type="Proteomes" id="UP000240505"/>
    </source>
</evidence>
<feature type="transmembrane region" description="Helical" evidence="1">
    <location>
        <begin position="165"/>
        <end position="185"/>
    </location>
</feature>
<name>A0A2R4C7A3_9BURK</name>